<sequence length="161" mass="18499">MNKRTITMDLDRMEPTITSRLLMDYISEQGYMIINEVDNIPMPKNNYKRTKFNDVKITLSDTEQLIKLIEKKALVLAVKYQDINTSDMDITLSNERGYVCAEFCGGVYEVSIRTDIGAGRYEASVGNELVMFSRLNDAVESFFDCIEEAVKEVIRREGRDN</sequence>
<gene>
    <name evidence="1" type="ORF">N5E88_18635</name>
</gene>
<organism evidence="1 2">
    <name type="scientific">Enterobacter cloacae</name>
    <dbReference type="NCBI Taxonomy" id="550"/>
    <lineage>
        <taxon>Bacteria</taxon>
        <taxon>Pseudomonadati</taxon>
        <taxon>Pseudomonadota</taxon>
        <taxon>Gammaproteobacteria</taxon>
        <taxon>Enterobacterales</taxon>
        <taxon>Enterobacteriaceae</taxon>
        <taxon>Enterobacter</taxon>
        <taxon>Enterobacter cloacae complex</taxon>
    </lineage>
</organism>
<dbReference type="RefSeq" id="WP_280023685.1">
    <property type="nucleotide sequence ID" value="NZ_JAOCIY010000060.1"/>
</dbReference>
<dbReference type="Proteomes" id="UP001161707">
    <property type="component" value="Unassembled WGS sequence"/>
</dbReference>
<accession>A0AA42R0R9</accession>
<evidence type="ECO:0000313" key="2">
    <source>
        <dbReference type="Proteomes" id="UP001161707"/>
    </source>
</evidence>
<protein>
    <submittedName>
        <fullName evidence="1">Uncharacterized protein</fullName>
    </submittedName>
</protein>
<proteinExistence type="predicted"/>
<dbReference type="EMBL" id="JAOCIY010000060">
    <property type="protein sequence ID" value="MDH1481487.1"/>
    <property type="molecule type" value="Genomic_DNA"/>
</dbReference>
<comment type="caution">
    <text evidence="1">The sequence shown here is derived from an EMBL/GenBank/DDBJ whole genome shotgun (WGS) entry which is preliminary data.</text>
</comment>
<evidence type="ECO:0000313" key="1">
    <source>
        <dbReference type="EMBL" id="MDH1481487.1"/>
    </source>
</evidence>
<name>A0AA42R0R9_ENTCL</name>
<dbReference type="AlphaFoldDB" id="A0AA42R0R9"/>
<reference evidence="1" key="1">
    <citation type="submission" date="2022-09" db="EMBL/GenBank/DDBJ databases">
        <title>Intensive care unit water sources are persistently colonized with multi-drug resistant bacteria and are the site of extensive horizontal gene transfer of antibiotic resistance genes.</title>
        <authorList>
            <person name="Diorio-Toth L."/>
        </authorList>
    </citation>
    <scope>NUCLEOTIDE SEQUENCE</scope>
    <source>
        <strain evidence="1">GD03711</strain>
    </source>
</reference>